<dbReference type="Gene3D" id="1.10.230.10">
    <property type="entry name" value="Cytochrome P450-Terp, domain 2"/>
    <property type="match status" value="1"/>
</dbReference>
<keyword evidence="4" id="KW-0808">Transferase</keyword>
<dbReference type="InterPro" id="IPR002020">
    <property type="entry name" value="Citrate_synthase"/>
</dbReference>
<dbReference type="GO" id="GO:0006099">
    <property type="term" value="P:tricarboxylic acid cycle"/>
    <property type="evidence" value="ECO:0007669"/>
    <property type="project" value="TreeGrafter"/>
</dbReference>
<dbReference type="PRINTS" id="PR00143">
    <property type="entry name" value="CITRTSNTHASE"/>
</dbReference>
<dbReference type="Gene3D" id="1.10.580.10">
    <property type="entry name" value="Citrate Synthase, domain 1"/>
    <property type="match status" value="1"/>
</dbReference>
<accession>A0AA46AIE8</accession>
<gene>
    <name evidence="5" type="ORF">SAMN06296020_103218</name>
</gene>
<name>A0AA46AIE8_9CLOT</name>
<evidence type="ECO:0000256" key="1">
    <source>
        <dbReference type="ARBA" id="ARBA00005163"/>
    </source>
</evidence>
<dbReference type="Pfam" id="PF00285">
    <property type="entry name" value="Citrate_synt"/>
    <property type="match status" value="1"/>
</dbReference>
<comment type="caution">
    <text evidence="5">The sequence shown here is derived from an EMBL/GenBank/DDBJ whole genome shotgun (WGS) entry which is preliminary data.</text>
</comment>
<dbReference type="GO" id="GO:0005829">
    <property type="term" value="C:cytosol"/>
    <property type="evidence" value="ECO:0007669"/>
    <property type="project" value="TreeGrafter"/>
</dbReference>
<evidence type="ECO:0000256" key="3">
    <source>
        <dbReference type="ARBA" id="ARBA00012972"/>
    </source>
</evidence>
<dbReference type="EC" id="2.3.3.16" evidence="3"/>
<proteinExistence type="inferred from homology"/>
<dbReference type="RefSeq" id="WP_283408488.1">
    <property type="nucleotide sequence ID" value="NZ_FXUF01000003.1"/>
</dbReference>
<dbReference type="PANTHER" id="PTHR11739">
    <property type="entry name" value="CITRATE SYNTHASE"/>
    <property type="match status" value="1"/>
</dbReference>
<dbReference type="NCBIfam" id="NF010635">
    <property type="entry name" value="PRK14032.1"/>
    <property type="match status" value="1"/>
</dbReference>
<reference evidence="5" key="1">
    <citation type="submission" date="2017-05" db="EMBL/GenBank/DDBJ databases">
        <authorList>
            <person name="Varghese N."/>
            <person name="Submissions S."/>
        </authorList>
    </citation>
    <scope>NUCLEOTIDE SEQUENCE</scope>
    <source>
        <strain evidence="5">Su22</strain>
    </source>
</reference>
<evidence type="ECO:0000313" key="5">
    <source>
        <dbReference type="EMBL" id="SMP48181.1"/>
    </source>
</evidence>
<organism evidence="5 6">
    <name type="scientific">Anoxynatronum buryatiense</name>
    <dbReference type="NCBI Taxonomy" id="489973"/>
    <lineage>
        <taxon>Bacteria</taxon>
        <taxon>Bacillati</taxon>
        <taxon>Bacillota</taxon>
        <taxon>Clostridia</taxon>
        <taxon>Eubacteriales</taxon>
        <taxon>Clostridiaceae</taxon>
        <taxon>Anoxynatronum</taxon>
    </lineage>
</organism>
<dbReference type="EMBL" id="FXUF01000003">
    <property type="protein sequence ID" value="SMP48181.1"/>
    <property type="molecule type" value="Genomic_DNA"/>
</dbReference>
<comment type="pathway">
    <text evidence="1">Carbohydrate metabolism; tricarboxylic acid cycle.</text>
</comment>
<dbReference type="InterPro" id="IPR016142">
    <property type="entry name" value="Citrate_synth-like_lrg_a-sub"/>
</dbReference>
<keyword evidence="6" id="KW-1185">Reference proteome</keyword>
<comment type="similarity">
    <text evidence="2">Belongs to the citrate synthase family.</text>
</comment>
<evidence type="ECO:0000256" key="2">
    <source>
        <dbReference type="ARBA" id="ARBA00010566"/>
    </source>
</evidence>
<evidence type="ECO:0000313" key="6">
    <source>
        <dbReference type="Proteomes" id="UP001158066"/>
    </source>
</evidence>
<dbReference type="SUPFAM" id="SSF48256">
    <property type="entry name" value="Citrate synthase"/>
    <property type="match status" value="1"/>
</dbReference>
<evidence type="ECO:0000256" key="4">
    <source>
        <dbReference type="ARBA" id="ARBA00022679"/>
    </source>
</evidence>
<sequence>MPYDLATTSATTAKRINVSADTLAANLIKRNVKSFRESASFATLTEKAATNNVIHPSYYEQYEVKRGLRNSNGTGVLVGLTQIADVHGYLMNEERKVPTTGKLYYRGIDMTDLMRRCQEEGRHGFEEVAYLILFGELPDMTALEGFQELLDTSRSLPRDFTENMILKAPSKDIMNKLQRSVLAFYSYDENPDDIGVANVLKQSIELIARFPTVISYGYQAKAHYFDGKSLYIHAPVSGIGTAENILHMIRKDNQYTKNEAEILDLCLVIHAEHGGGNNSAFANRVVSSSGTDTYSAISTAVGSLKGPKHGGANKQVKSMVDDIKQNCHNWHKREALKDYLVKILKKEAYNGEGLIYGMGHAVYTITDPRAELLREKAHELAREKNAEEMFNLYFHIETITKEILCEMKGPDFTICANVDLYSGFVYELLGIPEELYTPLFATARIAGWCAHRIEQIISDNKIMRPAYKSVSPISDYVTLNQR</sequence>
<dbReference type="Proteomes" id="UP001158066">
    <property type="component" value="Unassembled WGS sequence"/>
</dbReference>
<protein>
    <recommendedName>
        <fullName evidence="3">citrate synthase (unknown stereospecificity)</fullName>
        <ecNumber evidence="3">2.3.3.16</ecNumber>
    </recommendedName>
</protein>
<dbReference type="PANTHER" id="PTHR11739:SF4">
    <property type="entry name" value="CITRATE SYNTHASE, PEROXISOMAL"/>
    <property type="match status" value="1"/>
</dbReference>
<dbReference type="GO" id="GO:0005975">
    <property type="term" value="P:carbohydrate metabolic process"/>
    <property type="evidence" value="ECO:0007669"/>
    <property type="project" value="TreeGrafter"/>
</dbReference>
<dbReference type="GO" id="GO:0036440">
    <property type="term" value="F:citrate synthase activity"/>
    <property type="evidence" value="ECO:0007669"/>
    <property type="project" value="UniProtKB-EC"/>
</dbReference>
<dbReference type="InterPro" id="IPR016143">
    <property type="entry name" value="Citrate_synth-like_sm_a-sub"/>
</dbReference>
<dbReference type="InterPro" id="IPR036969">
    <property type="entry name" value="Citrate_synthase_sf"/>
</dbReference>
<dbReference type="AlphaFoldDB" id="A0AA46AIE8"/>